<dbReference type="InterPro" id="IPR002586">
    <property type="entry name" value="CobQ/CobB/MinD/ParA_Nub-bd_dom"/>
</dbReference>
<keyword evidence="3" id="KW-0411">Iron-sulfur</keyword>
<dbReference type="SUPFAM" id="SSF54862">
    <property type="entry name" value="4Fe-4S ferredoxins"/>
    <property type="match status" value="1"/>
</dbReference>
<dbReference type="RefSeq" id="WP_212692004.1">
    <property type="nucleotide sequence ID" value="NZ_CP058561.1"/>
</dbReference>
<evidence type="ECO:0000313" key="6">
    <source>
        <dbReference type="Proteomes" id="UP000677305"/>
    </source>
</evidence>
<dbReference type="Gene3D" id="3.40.50.300">
    <property type="entry name" value="P-loop containing nucleotide triphosphate hydrolases"/>
    <property type="match status" value="2"/>
</dbReference>
<dbReference type="Pfam" id="PF01656">
    <property type="entry name" value="CbiA"/>
    <property type="match status" value="1"/>
</dbReference>
<protein>
    <submittedName>
        <fullName evidence="5">4Fe-4S binding protein</fullName>
    </submittedName>
</protein>
<dbReference type="Proteomes" id="UP000677305">
    <property type="component" value="Chromosome"/>
</dbReference>
<dbReference type="GO" id="GO:0051536">
    <property type="term" value="F:iron-sulfur cluster binding"/>
    <property type="evidence" value="ECO:0007669"/>
    <property type="project" value="UniProtKB-KW"/>
</dbReference>
<name>A0A8J8SAK4_9FIRM</name>
<dbReference type="InterPro" id="IPR017896">
    <property type="entry name" value="4Fe4S_Fe-S-bd"/>
</dbReference>
<dbReference type="GO" id="GO:0046872">
    <property type="term" value="F:metal ion binding"/>
    <property type="evidence" value="ECO:0007669"/>
    <property type="project" value="UniProtKB-KW"/>
</dbReference>
<feature type="domain" description="4Fe-4S ferredoxin-type" evidence="4">
    <location>
        <begin position="56"/>
        <end position="85"/>
    </location>
</feature>
<dbReference type="Pfam" id="PF00037">
    <property type="entry name" value="Fer4"/>
    <property type="match status" value="2"/>
</dbReference>
<dbReference type="PROSITE" id="PS00198">
    <property type="entry name" value="4FE4S_FER_1"/>
    <property type="match status" value="1"/>
</dbReference>
<accession>A0A8J8SAK4</accession>
<gene>
    <name evidence="5" type="ORF">HYG85_01635</name>
</gene>
<keyword evidence="2" id="KW-0408">Iron</keyword>
<dbReference type="InterPro" id="IPR017900">
    <property type="entry name" value="4Fe4S_Fe_S_CS"/>
</dbReference>
<keyword evidence="6" id="KW-1185">Reference proteome</keyword>
<dbReference type="PROSITE" id="PS51379">
    <property type="entry name" value="4FE4S_FER_2"/>
    <property type="match status" value="2"/>
</dbReference>
<dbReference type="SUPFAM" id="SSF52540">
    <property type="entry name" value="P-loop containing nucleoside triphosphate hydrolases"/>
    <property type="match status" value="1"/>
</dbReference>
<organism evidence="5 6">
    <name type="scientific">Vallitalea guaymasensis</name>
    <dbReference type="NCBI Taxonomy" id="1185412"/>
    <lineage>
        <taxon>Bacteria</taxon>
        <taxon>Bacillati</taxon>
        <taxon>Bacillota</taxon>
        <taxon>Clostridia</taxon>
        <taxon>Lachnospirales</taxon>
        <taxon>Vallitaleaceae</taxon>
        <taxon>Vallitalea</taxon>
    </lineage>
</organism>
<dbReference type="PANTHER" id="PTHR43063">
    <property type="entry name" value="4FE-4S CLUSTER CONTAINING PARA FAMILY ATPASE PROTEIN"/>
    <property type="match status" value="1"/>
</dbReference>
<dbReference type="AlphaFoldDB" id="A0A8J8SAK4"/>
<evidence type="ECO:0000313" key="5">
    <source>
        <dbReference type="EMBL" id="QUH27684.1"/>
    </source>
</evidence>
<dbReference type="InterPro" id="IPR027417">
    <property type="entry name" value="P-loop_NTPase"/>
</dbReference>
<sequence>MQIAVLSGKGGTGKTTVSTNLAKLINVRYIDCDVEEPNGFIFLKPQDIKSKEVSIPVPYVDEDKCIHCKKCVDICQFNALVHTDRVILFEKLCHGCGACRAVCPTMAIVEKDRPIGKIETGYSDDMECLSGTLNVTEPMAGPIISKLKGMIDDKTTIIDCSPGSSCNVVKPLLGVDYAILVTEPTEFGLHDLKIAVELVRKMKIPFGVIINRMSQEDNATSKYCKDDNINIIGTIPFDRDIAVMYSKGELLIKDEKYKKMFTDIMSNIEEAIGCSL</sequence>
<feature type="domain" description="4Fe-4S ferredoxin-type" evidence="4">
    <location>
        <begin position="86"/>
        <end position="113"/>
    </location>
</feature>
<evidence type="ECO:0000256" key="3">
    <source>
        <dbReference type="ARBA" id="ARBA00023014"/>
    </source>
</evidence>
<reference evidence="5 6" key="1">
    <citation type="submission" date="2020-07" db="EMBL/GenBank/DDBJ databases">
        <title>Vallitalea guaymasensis genome.</title>
        <authorList>
            <person name="Postec A."/>
        </authorList>
    </citation>
    <scope>NUCLEOTIDE SEQUENCE [LARGE SCALE GENOMIC DNA]</scope>
    <source>
        <strain evidence="5 6">Ra1766G1</strain>
    </source>
</reference>
<dbReference type="KEGG" id="vgu:HYG85_01635"/>
<evidence type="ECO:0000256" key="1">
    <source>
        <dbReference type="ARBA" id="ARBA00022723"/>
    </source>
</evidence>
<proteinExistence type="predicted"/>
<dbReference type="Gene3D" id="3.30.70.20">
    <property type="match status" value="1"/>
</dbReference>
<evidence type="ECO:0000259" key="4">
    <source>
        <dbReference type="PROSITE" id="PS51379"/>
    </source>
</evidence>
<keyword evidence="1" id="KW-0479">Metal-binding</keyword>
<evidence type="ECO:0000256" key="2">
    <source>
        <dbReference type="ARBA" id="ARBA00023004"/>
    </source>
</evidence>
<dbReference type="EMBL" id="CP058561">
    <property type="protein sequence ID" value="QUH27684.1"/>
    <property type="molecule type" value="Genomic_DNA"/>
</dbReference>
<dbReference type="PANTHER" id="PTHR43063:SF1">
    <property type="entry name" value="4FE-4S CLUSTER CONTAINING PARA FAMILY ATPASE PROTEIN"/>
    <property type="match status" value="1"/>
</dbReference>